<dbReference type="WBParaSite" id="HCON_00025630-00001">
    <property type="protein sequence ID" value="HCON_00025630-00001"/>
    <property type="gene ID" value="HCON_00025630"/>
</dbReference>
<dbReference type="Proteomes" id="UP000025227">
    <property type="component" value="Unplaced"/>
</dbReference>
<feature type="region of interest" description="Disordered" evidence="1">
    <location>
        <begin position="1"/>
        <end position="137"/>
    </location>
</feature>
<keyword evidence="2" id="KW-0472">Membrane</keyword>
<evidence type="ECO:0000313" key="3">
    <source>
        <dbReference type="Proteomes" id="UP000025227"/>
    </source>
</evidence>
<keyword evidence="2" id="KW-0812">Transmembrane</keyword>
<dbReference type="OrthoDB" id="5873277at2759"/>
<feature type="compositionally biased region" description="Basic and acidic residues" evidence="1">
    <location>
        <begin position="64"/>
        <end position="90"/>
    </location>
</feature>
<name>A0A7I4XXU8_HAECO</name>
<protein>
    <submittedName>
        <fullName evidence="4">Polycystin-2</fullName>
    </submittedName>
</protein>
<organism evidence="3 4">
    <name type="scientific">Haemonchus contortus</name>
    <name type="common">Barber pole worm</name>
    <dbReference type="NCBI Taxonomy" id="6289"/>
    <lineage>
        <taxon>Eukaryota</taxon>
        <taxon>Metazoa</taxon>
        <taxon>Ecdysozoa</taxon>
        <taxon>Nematoda</taxon>
        <taxon>Chromadorea</taxon>
        <taxon>Rhabditida</taxon>
        <taxon>Rhabditina</taxon>
        <taxon>Rhabditomorpha</taxon>
        <taxon>Strongyloidea</taxon>
        <taxon>Trichostrongylidae</taxon>
        <taxon>Haemonchus</taxon>
    </lineage>
</organism>
<keyword evidence="3" id="KW-1185">Reference proteome</keyword>
<dbReference type="AlphaFoldDB" id="A0A7I4XXU8"/>
<reference evidence="4" key="1">
    <citation type="submission" date="2020-12" db="UniProtKB">
        <authorList>
            <consortium name="WormBaseParasite"/>
        </authorList>
    </citation>
    <scope>IDENTIFICATION</scope>
    <source>
        <strain evidence="4">MHco3</strain>
    </source>
</reference>
<accession>A0A7I4XXU8</accession>
<keyword evidence="2" id="KW-1133">Transmembrane helix</keyword>
<evidence type="ECO:0000256" key="2">
    <source>
        <dbReference type="SAM" id="Phobius"/>
    </source>
</evidence>
<proteinExistence type="predicted"/>
<feature type="compositionally biased region" description="Basic residues" evidence="1">
    <location>
        <begin position="13"/>
        <end position="24"/>
    </location>
</feature>
<evidence type="ECO:0000256" key="1">
    <source>
        <dbReference type="SAM" id="MobiDB-lite"/>
    </source>
</evidence>
<evidence type="ECO:0000313" key="4">
    <source>
        <dbReference type="WBParaSite" id="HCON_00025630-00001"/>
    </source>
</evidence>
<feature type="transmembrane region" description="Helical" evidence="2">
    <location>
        <begin position="141"/>
        <end position="165"/>
    </location>
</feature>
<sequence>MSSESEIDSGKPKAGKRTRHKRRRGTAEFAPITKKPIKGSNDNQTALLQEAPGQEGRLEPPAPTEEKHRSKPTPEGRPKNRGVVYHDAERYSGYQRHGRRSSGSTDDYHRGSTSDEYKRRIYDSREREREVRRGDNEDSGYTYKITAAALALFIIILATVIFIIASQETLYNEFDVKYTMNLETWRVSAGFMSENIDCSIHMKRRFIQGDPPQEVIRQGLMCLYALAPHTVHENSSVQMTFLHRRTKAGFSKDAEKLGSRGNLTCELGKDRVCRFREVPFFLHGMGYLNMTLRESPLSKVWLEHYDIHTEKHEEIWSRREWMRKKLNGTRLKVRPRKFRVPYLLVRLSKTSSDVQRRMKSWQKRFAPIDIGNLSTRDTITITPEEAKRAVEIFATSTGSDEDVADQLMFYRLTYDKVTHRGLTLVIPKRRHSKTLSFLTAFIIKVVYEAFMKAQPNLAELSLQVMSVNAQMIAMQLIRGTREWTGKTEGHSLMNMWKDAVDQIIKQTYNPSRQDVFRNGTDRVSPLMVWSRTRLGELFTLMELGLPQTFDPNDDSGKRVNCAPFVHISGDKSVEYCSAAGIVIVESRPGYSTPVMAAAASGTERTVEGVANAILRVLLLKNQAGEAVNPEKVYLNPADGMVYCEELLNAFFMDQFDFKCHRKQVIKPDRSVMIAERFLSSRNMTFAMTQTYGEYNYAVGY</sequence>
<feature type="compositionally biased region" description="Basic and acidic residues" evidence="1">
    <location>
        <begin position="106"/>
        <end position="136"/>
    </location>
</feature>